<sequence length="665" mass="74643">MSDRKSFVWKQWLSQHDETSLQFGEFLKLILTLLMITMGVGGLKQWGLFQGLELRVYDRMVQLRPYHQPDPRLLVVEITETDINRLKQWPLSDEIIAQVLAKLQQEQAAVIGLDIARNVPQEPGHQALIEQMKQPNFIAVMSVGNSEADRILPPPRVPPQQVGTVDVPLDPDGVSRRHLMFNWDGKINRLSLPLRLVLTYLNADCPGYTPLHSSIPCKNIKPKLNQNLDYQLGSIAFPKLKPNDGSYQSVIGGSQILVNYRHAPDAIRQVSLMDVLEGKVNSAWIKDKIVLIGVSAPSLRDSVLTPLNTGNNRMPKLPGVVNLAQMTSQLLSVVLEEESLFWFLSERQELLWILIWAIAGLILSEFSSRYSYLLLGTGLLLTALGGISFLVFLNQGWIPLISPSVALILTVILGVINREYQSQKQQKTVMRLLGQQTSPEIADALWKGRSNLLESGRLPWQKLTATVFFSDIKNFSTLSEAESPEFIMGWLNEYLNIIIEEVQTHHGIVNKFMGDGVMAVFGVPVASKTEAEIATKAQQAVNCALSIRQRLETVNQDWQKRGLPVVEMRVGIFTGPVVVGSLGGKNRLEYGVIGDSVNTASRLESCLKERQVDTCRILIAYETLIYLNEQYNVEFWGELPLKGKLQKIKVYRVINHLHENSNSTS</sequence>
<dbReference type="GO" id="GO:0004016">
    <property type="term" value="F:adenylate cyclase activity"/>
    <property type="evidence" value="ECO:0007669"/>
    <property type="project" value="UniProtKB-EC"/>
</dbReference>
<name>A0A9W4G970_9CYAN</name>
<dbReference type="CDD" id="cd07302">
    <property type="entry name" value="CHD"/>
    <property type="match status" value="1"/>
</dbReference>
<keyword evidence="4" id="KW-0456">Lyase</keyword>
<protein>
    <submittedName>
        <fullName evidence="4">Adenylate cyclase 1</fullName>
        <ecNumber evidence="4">4.6.1.1</ecNumber>
    </submittedName>
</protein>
<dbReference type="EMBL" id="LR882967">
    <property type="protein sequence ID" value="CAD5966376.1"/>
    <property type="molecule type" value="Genomic_DNA"/>
</dbReference>
<keyword evidence="2" id="KW-1133">Transmembrane helix</keyword>
<dbReference type="InterPro" id="IPR029787">
    <property type="entry name" value="Nucleotide_cyclase"/>
</dbReference>
<dbReference type="Pfam" id="PF05226">
    <property type="entry name" value="CHASE2"/>
    <property type="match status" value="1"/>
</dbReference>
<reference evidence="4" key="1">
    <citation type="submission" date="2020-09" db="EMBL/GenBank/DDBJ databases">
        <authorList>
            <person name="Blom J."/>
        </authorList>
    </citation>
    <scope>NUCLEOTIDE SEQUENCE</scope>
    <source>
        <strain evidence="4">No.713</strain>
    </source>
</reference>
<keyword evidence="2" id="KW-0472">Membrane</keyword>
<proteinExistence type="inferred from homology"/>
<dbReference type="AlphaFoldDB" id="A0A9W4G970"/>
<keyword evidence="5" id="KW-1185">Reference proteome</keyword>
<dbReference type="SUPFAM" id="SSF55073">
    <property type="entry name" value="Nucleotide cyclase"/>
    <property type="match status" value="1"/>
</dbReference>
<comment type="similarity">
    <text evidence="1">Belongs to the adenylyl cyclase class-3 family.</text>
</comment>
<dbReference type="InterPro" id="IPR007890">
    <property type="entry name" value="CHASE2"/>
</dbReference>
<evidence type="ECO:0000256" key="2">
    <source>
        <dbReference type="SAM" id="Phobius"/>
    </source>
</evidence>
<dbReference type="KEGG" id="ppsu:NO713_03529"/>
<keyword evidence="2" id="KW-0812">Transmembrane</keyword>
<dbReference type="SMART" id="SM01080">
    <property type="entry name" value="CHASE2"/>
    <property type="match status" value="1"/>
</dbReference>
<dbReference type="Proteomes" id="UP001153719">
    <property type="component" value="Chromosome"/>
</dbReference>
<feature type="transmembrane region" description="Helical" evidence="2">
    <location>
        <begin position="350"/>
        <end position="366"/>
    </location>
</feature>
<dbReference type="PANTHER" id="PTHR43081">
    <property type="entry name" value="ADENYLATE CYCLASE, TERMINAL-DIFFERENTIATION SPECIFIC-RELATED"/>
    <property type="match status" value="1"/>
</dbReference>
<dbReference type="InterPro" id="IPR050697">
    <property type="entry name" value="Adenylyl/Guanylyl_Cyclase_3/4"/>
</dbReference>
<dbReference type="PANTHER" id="PTHR43081:SF1">
    <property type="entry name" value="ADENYLATE CYCLASE, TERMINAL-DIFFERENTIATION SPECIFIC"/>
    <property type="match status" value="1"/>
</dbReference>
<dbReference type="GO" id="GO:0035556">
    <property type="term" value="P:intracellular signal transduction"/>
    <property type="evidence" value="ECO:0007669"/>
    <property type="project" value="InterPro"/>
</dbReference>
<dbReference type="EC" id="4.6.1.1" evidence="4"/>
<dbReference type="Pfam" id="PF00211">
    <property type="entry name" value="Guanylate_cyc"/>
    <property type="match status" value="1"/>
</dbReference>
<dbReference type="RefSeq" id="WP_254174294.1">
    <property type="nucleotide sequence ID" value="NZ_LR882967.1"/>
</dbReference>
<organism evidence="4 5">
    <name type="scientific">Planktothrix pseudagardhii</name>
    <dbReference type="NCBI Taxonomy" id="132604"/>
    <lineage>
        <taxon>Bacteria</taxon>
        <taxon>Bacillati</taxon>
        <taxon>Cyanobacteriota</taxon>
        <taxon>Cyanophyceae</taxon>
        <taxon>Oscillatoriophycideae</taxon>
        <taxon>Oscillatoriales</taxon>
        <taxon>Microcoleaceae</taxon>
        <taxon>Planktothrix</taxon>
    </lineage>
</organism>
<feature type="domain" description="Guanylate cyclase" evidence="3">
    <location>
        <begin position="466"/>
        <end position="604"/>
    </location>
</feature>
<accession>A0A9W4G970</accession>
<evidence type="ECO:0000256" key="1">
    <source>
        <dbReference type="ARBA" id="ARBA00005381"/>
    </source>
</evidence>
<dbReference type="SMART" id="SM00044">
    <property type="entry name" value="CYCc"/>
    <property type="match status" value="1"/>
</dbReference>
<dbReference type="Gene3D" id="3.30.70.1230">
    <property type="entry name" value="Nucleotide cyclase"/>
    <property type="match status" value="1"/>
</dbReference>
<dbReference type="PROSITE" id="PS50125">
    <property type="entry name" value="GUANYLATE_CYCLASE_2"/>
    <property type="match status" value="1"/>
</dbReference>
<evidence type="ECO:0000259" key="3">
    <source>
        <dbReference type="PROSITE" id="PS50125"/>
    </source>
</evidence>
<gene>
    <name evidence="4" type="primary">cya1</name>
    <name evidence="4" type="ORF">NO713_03529</name>
</gene>
<feature type="transmembrane region" description="Helical" evidence="2">
    <location>
        <begin position="397"/>
        <end position="416"/>
    </location>
</feature>
<evidence type="ECO:0000313" key="5">
    <source>
        <dbReference type="Proteomes" id="UP001153719"/>
    </source>
</evidence>
<evidence type="ECO:0000313" key="4">
    <source>
        <dbReference type="EMBL" id="CAD5966376.1"/>
    </source>
</evidence>
<feature type="transmembrane region" description="Helical" evidence="2">
    <location>
        <begin position="373"/>
        <end position="391"/>
    </location>
</feature>
<dbReference type="InterPro" id="IPR001054">
    <property type="entry name" value="A/G_cyclase"/>
</dbReference>
<dbReference type="GO" id="GO:0006171">
    <property type="term" value="P:cAMP biosynthetic process"/>
    <property type="evidence" value="ECO:0007669"/>
    <property type="project" value="TreeGrafter"/>
</dbReference>